<proteinExistence type="predicted"/>
<dbReference type="EMBL" id="BKCJ011197363">
    <property type="protein sequence ID" value="GFD02342.1"/>
    <property type="molecule type" value="Genomic_DNA"/>
</dbReference>
<sequence length="140" mass="15941">AKSPIEEPEYSLSIGYEHLSTTLATELDKVTESNAKNLVPILSEYEVTSDDDTDPRVPLILGRSFLRTGRTLIDVYGEEITLRINDESVTFNLNQVMRYYDNFVNRANVINIAYEEFVQDNTKSSNSTMVSESDFKEPFV</sequence>
<accession>A0A699SWB0</accession>
<feature type="non-terminal residue" evidence="1">
    <location>
        <position position="140"/>
    </location>
</feature>
<feature type="non-terminal residue" evidence="1">
    <location>
        <position position="1"/>
    </location>
</feature>
<keyword evidence="1" id="KW-0548">Nucleotidyltransferase</keyword>
<organism evidence="1">
    <name type="scientific">Tanacetum cinerariifolium</name>
    <name type="common">Dalmatian daisy</name>
    <name type="synonym">Chrysanthemum cinerariifolium</name>
    <dbReference type="NCBI Taxonomy" id="118510"/>
    <lineage>
        <taxon>Eukaryota</taxon>
        <taxon>Viridiplantae</taxon>
        <taxon>Streptophyta</taxon>
        <taxon>Embryophyta</taxon>
        <taxon>Tracheophyta</taxon>
        <taxon>Spermatophyta</taxon>
        <taxon>Magnoliopsida</taxon>
        <taxon>eudicotyledons</taxon>
        <taxon>Gunneridae</taxon>
        <taxon>Pentapetalae</taxon>
        <taxon>asterids</taxon>
        <taxon>campanulids</taxon>
        <taxon>Asterales</taxon>
        <taxon>Asteraceae</taxon>
        <taxon>Asteroideae</taxon>
        <taxon>Anthemideae</taxon>
        <taxon>Anthemidinae</taxon>
        <taxon>Tanacetum</taxon>
    </lineage>
</organism>
<gene>
    <name evidence="1" type="ORF">Tci_874311</name>
</gene>
<protein>
    <submittedName>
        <fullName evidence="1">Reverse transcriptase domain-containing protein</fullName>
    </submittedName>
</protein>
<dbReference type="GO" id="GO:0003964">
    <property type="term" value="F:RNA-directed DNA polymerase activity"/>
    <property type="evidence" value="ECO:0007669"/>
    <property type="project" value="UniProtKB-KW"/>
</dbReference>
<dbReference type="PANTHER" id="PTHR33067">
    <property type="entry name" value="RNA-DIRECTED DNA POLYMERASE-RELATED"/>
    <property type="match status" value="1"/>
</dbReference>
<dbReference type="AlphaFoldDB" id="A0A699SWB0"/>
<evidence type="ECO:0000313" key="1">
    <source>
        <dbReference type="EMBL" id="GFD02342.1"/>
    </source>
</evidence>
<keyword evidence="1" id="KW-0808">Transferase</keyword>
<dbReference type="PANTHER" id="PTHR33067:SF39">
    <property type="entry name" value="TRANSCRIPTION FACTOR INTERACTOR AND REGULATOR CCHC(ZN) FAMILY"/>
    <property type="match status" value="1"/>
</dbReference>
<comment type="caution">
    <text evidence="1">The sequence shown here is derived from an EMBL/GenBank/DDBJ whole genome shotgun (WGS) entry which is preliminary data.</text>
</comment>
<name>A0A699SWB0_TANCI</name>
<reference evidence="1" key="1">
    <citation type="journal article" date="2019" name="Sci. Rep.">
        <title>Draft genome of Tanacetum cinerariifolium, the natural source of mosquito coil.</title>
        <authorList>
            <person name="Yamashiro T."/>
            <person name="Shiraishi A."/>
            <person name="Satake H."/>
            <person name="Nakayama K."/>
        </authorList>
    </citation>
    <scope>NUCLEOTIDE SEQUENCE</scope>
</reference>
<keyword evidence="1" id="KW-0695">RNA-directed DNA polymerase</keyword>